<dbReference type="AlphaFoldDB" id="A0A7W6B221"/>
<keyword evidence="1" id="KW-0808">Transferase</keyword>
<evidence type="ECO:0000313" key="2">
    <source>
        <dbReference type="Proteomes" id="UP000545490"/>
    </source>
</evidence>
<dbReference type="EMBL" id="JACIDG010000003">
    <property type="protein sequence ID" value="MBB3914112.1"/>
    <property type="molecule type" value="Genomic_DNA"/>
</dbReference>
<accession>A0A7W6B221</accession>
<reference evidence="1 2" key="1">
    <citation type="submission" date="2020-08" db="EMBL/GenBank/DDBJ databases">
        <title>Genomic Encyclopedia of Type Strains, Phase IV (KMG-IV): sequencing the most valuable type-strain genomes for metagenomic binning, comparative biology and taxonomic classification.</title>
        <authorList>
            <person name="Goeker M."/>
        </authorList>
    </citation>
    <scope>NUCLEOTIDE SEQUENCE [LARGE SCALE GENOMIC DNA]</scope>
    <source>
        <strain evidence="1 2">DSM 19331</strain>
    </source>
</reference>
<dbReference type="Proteomes" id="UP000545490">
    <property type="component" value="Unassembled WGS sequence"/>
</dbReference>
<name>A0A7W6B221_9HYPH</name>
<gene>
    <name evidence="1" type="ORF">GGQ65_001382</name>
</gene>
<dbReference type="GO" id="GO:0016740">
    <property type="term" value="F:transferase activity"/>
    <property type="evidence" value="ECO:0007669"/>
    <property type="project" value="UniProtKB-KW"/>
</dbReference>
<organism evidence="1 2">
    <name type="scientific">Rhizobium fabae</name>
    <dbReference type="NCBI Taxonomy" id="573179"/>
    <lineage>
        <taxon>Bacteria</taxon>
        <taxon>Pseudomonadati</taxon>
        <taxon>Pseudomonadota</taxon>
        <taxon>Alphaproteobacteria</taxon>
        <taxon>Hyphomicrobiales</taxon>
        <taxon>Rhizobiaceae</taxon>
        <taxon>Rhizobium/Agrobacterium group</taxon>
        <taxon>Rhizobium</taxon>
    </lineage>
</organism>
<comment type="caution">
    <text evidence="1">The sequence shown here is derived from an EMBL/GenBank/DDBJ whole genome shotgun (WGS) entry which is preliminary data.</text>
</comment>
<sequence>MIVSDKLPAGPLTACLSGYRMEQDALGRSAASVFRLEGEGLPALF</sequence>
<proteinExistence type="predicted"/>
<evidence type="ECO:0000313" key="1">
    <source>
        <dbReference type="EMBL" id="MBB3914112.1"/>
    </source>
</evidence>
<protein>
    <submittedName>
        <fullName evidence="1">Aminoglycoside phosphotransferase</fullName>
    </submittedName>
</protein>